<reference evidence="3 4" key="1">
    <citation type="submission" date="2017-11" db="EMBL/GenBank/DDBJ databases">
        <title>Genomic Encyclopedia of Archaeal and Bacterial Type Strains, Phase II (KMG-II): From Individual Species to Whole Genera.</title>
        <authorList>
            <person name="Goeker M."/>
        </authorList>
    </citation>
    <scope>NUCLEOTIDE SEQUENCE [LARGE SCALE GENOMIC DNA]</scope>
    <source>
        <strain evidence="3 4">DSM 25478</strain>
    </source>
</reference>
<keyword evidence="2" id="KW-0472">Membrane</keyword>
<evidence type="ECO:0000313" key="4">
    <source>
        <dbReference type="Proteomes" id="UP000231693"/>
    </source>
</evidence>
<name>A0A2M9CQQ9_9CELL</name>
<sequence>MSAPTAREALDGLAYTFTHVDGVPAVLVPREGPVTAGITFRVGMADESLATSGITHLVEHLALHGLGEVEAHHNGTTTMTTTTFHVTGSPAEAAAFLTGLCASLRDLPTERLATEKNVLATESAHRGSRAAGAALATRFGARAHGLAGYGELGLDRIGPDELASWTHRWFTRENAVVFLTTTDVPEGLVLDLPSGERMPAPTARPVLASTPAFEQGAQGEVRVTAVVDRGPAASLLMSVVRARLQRDLRRSAGYSYVVEAGLVPLDREHALLALYADSLPAHQDAVVGAVVDVLAALRAGRIGAEELEGARSAVLRELDAPDVDAAILPTAACDLLLGEDVADAARRRSQILSVTLEEVVEAAGQVWPSALAQVPGGPLDWAGFAEARPTASTPVRGYPFAHVDEPGVELLLERAGFTVQHAGAHRTVLLEDVAALVVLGDGGRVVVGTDGTTVDVEPTVFEGLTADVVARRVDGVVPEHLHVHRPARDPEQVPAPRGPGLAATRARVESRRRRAGALVWALRIVALMAVVMGVLILAGGGPQASSDGRHVLTVAAVCSLVAVLVARRGRAD</sequence>
<accession>A0A2M9CQQ9</accession>
<dbReference type="InterPro" id="IPR011249">
    <property type="entry name" value="Metalloenz_LuxS/M16"/>
</dbReference>
<dbReference type="Gene3D" id="3.30.830.10">
    <property type="entry name" value="Metalloenzyme, LuxS/M16 peptidase-like"/>
    <property type="match status" value="2"/>
</dbReference>
<protein>
    <submittedName>
        <fullName evidence="3">Putative Zn-dependent peptidase</fullName>
    </submittedName>
</protein>
<dbReference type="SUPFAM" id="SSF63411">
    <property type="entry name" value="LuxS/MPP-like metallohydrolase"/>
    <property type="match status" value="2"/>
</dbReference>
<organism evidence="3 4">
    <name type="scientific">Sediminihabitans luteus</name>
    <dbReference type="NCBI Taxonomy" id="1138585"/>
    <lineage>
        <taxon>Bacteria</taxon>
        <taxon>Bacillati</taxon>
        <taxon>Actinomycetota</taxon>
        <taxon>Actinomycetes</taxon>
        <taxon>Micrococcales</taxon>
        <taxon>Cellulomonadaceae</taxon>
        <taxon>Sediminihabitans</taxon>
    </lineage>
</organism>
<keyword evidence="2" id="KW-0812">Transmembrane</keyword>
<evidence type="ECO:0000313" key="3">
    <source>
        <dbReference type="EMBL" id="PJJ74171.1"/>
    </source>
</evidence>
<dbReference type="AlphaFoldDB" id="A0A2M9CQQ9"/>
<feature type="transmembrane region" description="Helical" evidence="2">
    <location>
        <begin position="517"/>
        <end position="538"/>
    </location>
</feature>
<dbReference type="OrthoDB" id="3798591at2"/>
<feature type="region of interest" description="Disordered" evidence="1">
    <location>
        <begin position="486"/>
        <end position="506"/>
    </location>
</feature>
<feature type="transmembrane region" description="Helical" evidence="2">
    <location>
        <begin position="550"/>
        <end position="566"/>
    </location>
</feature>
<keyword evidence="2" id="KW-1133">Transmembrane helix</keyword>
<evidence type="ECO:0000256" key="2">
    <source>
        <dbReference type="SAM" id="Phobius"/>
    </source>
</evidence>
<gene>
    <name evidence="3" type="ORF">CLV28_1665</name>
</gene>
<keyword evidence="4" id="KW-1185">Reference proteome</keyword>
<proteinExistence type="predicted"/>
<dbReference type="RefSeq" id="WP_100422813.1">
    <property type="nucleotide sequence ID" value="NZ_BOOX01000006.1"/>
</dbReference>
<comment type="caution">
    <text evidence="3">The sequence shown here is derived from an EMBL/GenBank/DDBJ whole genome shotgun (WGS) entry which is preliminary data.</text>
</comment>
<dbReference type="Proteomes" id="UP000231693">
    <property type="component" value="Unassembled WGS sequence"/>
</dbReference>
<dbReference type="GO" id="GO:0046872">
    <property type="term" value="F:metal ion binding"/>
    <property type="evidence" value="ECO:0007669"/>
    <property type="project" value="InterPro"/>
</dbReference>
<dbReference type="EMBL" id="PGFE01000002">
    <property type="protein sequence ID" value="PJJ74171.1"/>
    <property type="molecule type" value="Genomic_DNA"/>
</dbReference>
<evidence type="ECO:0000256" key="1">
    <source>
        <dbReference type="SAM" id="MobiDB-lite"/>
    </source>
</evidence>